<dbReference type="Gene3D" id="3.30.420.10">
    <property type="entry name" value="Ribonuclease H-like superfamily/Ribonuclease H"/>
    <property type="match status" value="1"/>
</dbReference>
<dbReference type="InterPro" id="IPR050900">
    <property type="entry name" value="Transposase_IS3/IS150/IS904"/>
</dbReference>
<dbReference type="PANTHER" id="PTHR46889:SF4">
    <property type="entry name" value="TRANSPOSASE INSO FOR INSERTION SEQUENCE ELEMENT IS911B-RELATED"/>
    <property type="match status" value="1"/>
</dbReference>
<dbReference type="SUPFAM" id="SSF53098">
    <property type="entry name" value="Ribonuclease H-like"/>
    <property type="match status" value="1"/>
</dbReference>
<keyword evidence="3" id="KW-1185">Reference proteome</keyword>
<comment type="caution">
    <text evidence="2">The sequence shown here is derived from an EMBL/GenBank/DDBJ whole genome shotgun (WGS) entry which is preliminary data.</text>
</comment>
<dbReference type="PANTHER" id="PTHR46889">
    <property type="entry name" value="TRANSPOSASE INSF FOR INSERTION SEQUENCE IS3B-RELATED"/>
    <property type="match status" value="1"/>
</dbReference>
<evidence type="ECO:0000313" key="2">
    <source>
        <dbReference type="EMBL" id="MDL2059064.1"/>
    </source>
</evidence>
<dbReference type="EMBL" id="JAKZJU020000001">
    <property type="protein sequence ID" value="MDL2059064.1"/>
    <property type="molecule type" value="Genomic_DNA"/>
</dbReference>
<dbReference type="InterPro" id="IPR012337">
    <property type="entry name" value="RNaseH-like_sf"/>
</dbReference>
<protein>
    <recommendedName>
        <fullName evidence="1">Integrase catalytic domain-containing protein</fullName>
    </recommendedName>
</protein>
<accession>A0ABT7IL24</accession>
<dbReference type="PROSITE" id="PS50994">
    <property type="entry name" value="INTEGRASE"/>
    <property type="match status" value="1"/>
</dbReference>
<dbReference type="InterPro" id="IPR036397">
    <property type="entry name" value="RNaseH_sf"/>
</dbReference>
<dbReference type="InterPro" id="IPR001584">
    <property type="entry name" value="Integrase_cat-core"/>
</dbReference>
<evidence type="ECO:0000259" key="1">
    <source>
        <dbReference type="PROSITE" id="PS50994"/>
    </source>
</evidence>
<dbReference type="RefSeq" id="WP_285230551.1">
    <property type="nucleotide sequence ID" value="NZ_JAKZJU020000001.1"/>
</dbReference>
<organism evidence="2 3">
    <name type="scientific">Mesosutterella faecium</name>
    <dbReference type="NCBI Taxonomy" id="2925194"/>
    <lineage>
        <taxon>Bacteria</taxon>
        <taxon>Pseudomonadati</taxon>
        <taxon>Pseudomonadota</taxon>
        <taxon>Betaproteobacteria</taxon>
        <taxon>Burkholderiales</taxon>
        <taxon>Sutterellaceae</taxon>
        <taxon>Mesosutterella</taxon>
    </lineage>
</organism>
<evidence type="ECO:0000313" key="3">
    <source>
        <dbReference type="Proteomes" id="UP001165481"/>
    </source>
</evidence>
<feature type="domain" description="Integrase catalytic" evidence="1">
    <location>
        <begin position="47"/>
        <end position="124"/>
    </location>
</feature>
<proteinExistence type="predicted"/>
<gene>
    <name evidence="2" type="ORF">MUN46_003785</name>
</gene>
<dbReference type="Pfam" id="PF00665">
    <property type="entry name" value="rve"/>
    <property type="match status" value="1"/>
</dbReference>
<dbReference type="Proteomes" id="UP001165481">
    <property type="component" value="Unassembled WGS sequence"/>
</dbReference>
<name>A0ABT7IL24_9BURK</name>
<reference evidence="2" key="1">
    <citation type="submission" date="2023-03" db="EMBL/GenBank/DDBJ databases">
        <title>Mesosutterella sp. nov. isolated from porcine feces.</title>
        <authorList>
            <person name="Yu S."/>
        </authorList>
    </citation>
    <scope>NUCLEOTIDE SEQUENCE</scope>
    <source>
        <strain evidence="2">AGMB02718</strain>
    </source>
</reference>
<sequence length="124" mass="14412">MCETTLQRIMSRNHQGALIRRTRKAKPQAGKATQQKLPVNKLDREFHADKPMFRLVTDVTYIPYFENDEWHWGYLSLVQDLFDRSIVAWVFSRTQDNALAVSTLQILSFRKFAPGAMLHSDRGS</sequence>